<accession>A0ABM8VYF9</accession>
<gene>
    <name evidence="2" type="ORF">GMARGA_LOCUS1121</name>
</gene>
<evidence type="ECO:0000313" key="3">
    <source>
        <dbReference type="Proteomes" id="UP000789901"/>
    </source>
</evidence>
<evidence type="ECO:0000313" key="2">
    <source>
        <dbReference type="EMBL" id="CAG8478487.1"/>
    </source>
</evidence>
<dbReference type="EMBL" id="CAJVQB010000264">
    <property type="protein sequence ID" value="CAG8478487.1"/>
    <property type="molecule type" value="Genomic_DNA"/>
</dbReference>
<keyword evidence="3" id="KW-1185">Reference proteome</keyword>
<organism evidence="2 3">
    <name type="scientific">Gigaspora margarita</name>
    <dbReference type="NCBI Taxonomy" id="4874"/>
    <lineage>
        <taxon>Eukaryota</taxon>
        <taxon>Fungi</taxon>
        <taxon>Fungi incertae sedis</taxon>
        <taxon>Mucoromycota</taxon>
        <taxon>Glomeromycotina</taxon>
        <taxon>Glomeromycetes</taxon>
        <taxon>Diversisporales</taxon>
        <taxon>Gigasporaceae</taxon>
        <taxon>Gigaspora</taxon>
    </lineage>
</organism>
<reference evidence="2 3" key="1">
    <citation type="submission" date="2021-06" db="EMBL/GenBank/DDBJ databases">
        <authorList>
            <person name="Kallberg Y."/>
            <person name="Tangrot J."/>
            <person name="Rosling A."/>
        </authorList>
    </citation>
    <scope>NUCLEOTIDE SEQUENCE [LARGE SCALE GENOMIC DNA]</scope>
    <source>
        <strain evidence="2 3">120-4 pot B 10/14</strain>
    </source>
</reference>
<keyword evidence="1" id="KW-0175">Coiled coil</keyword>
<dbReference type="Proteomes" id="UP000789901">
    <property type="component" value="Unassembled WGS sequence"/>
</dbReference>
<feature type="coiled-coil region" evidence="1">
    <location>
        <begin position="31"/>
        <end position="70"/>
    </location>
</feature>
<protein>
    <submittedName>
        <fullName evidence="2">27990_t:CDS:1</fullName>
    </submittedName>
</protein>
<sequence>IIIATDEQNIPENLQTSLEKAINKVKESKILKEVINDLKELSEISDNQEVKKYFQEINNLNILMKNLDLESTFSNEIYWLIDEIDKQLKSLPKWNDCCAEITNQFEDLNNFANNIKDSLFFFEIQEILLTKLDEVREKL</sequence>
<comment type="caution">
    <text evidence="2">The sequence shown here is derived from an EMBL/GenBank/DDBJ whole genome shotgun (WGS) entry which is preliminary data.</text>
</comment>
<name>A0ABM8VYF9_GIGMA</name>
<proteinExistence type="predicted"/>
<feature type="non-terminal residue" evidence="2">
    <location>
        <position position="1"/>
    </location>
</feature>
<evidence type="ECO:0000256" key="1">
    <source>
        <dbReference type="SAM" id="Coils"/>
    </source>
</evidence>